<evidence type="ECO:0000259" key="9">
    <source>
        <dbReference type="PROSITE" id="PS51194"/>
    </source>
</evidence>
<dbReference type="AlphaFoldDB" id="A0A941HVZ7"/>
<dbReference type="CDD" id="cd18787">
    <property type="entry name" value="SF2_C_DEAD"/>
    <property type="match status" value="1"/>
</dbReference>
<evidence type="ECO:0000256" key="6">
    <source>
        <dbReference type="RuleBase" id="RU000492"/>
    </source>
</evidence>
<dbReference type="GO" id="GO:0005829">
    <property type="term" value="C:cytosol"/>
    <property type="evidence" value="ECO:0007669"/>
    <property type="project" value="TreeGrafter"/>
</dbReference>
<evidence type="ECO:0000256" key="1">
    <source>
        <dbReference type="ARBA" id="ARBA00022741"/>
    </source>
</evidence>
<name>A0A941HVZ7_9CAUL</name>
<dbReference type="PROSITE" id="PS51192">
    <property type="entry name" value="HELICASE_ATP_BIND_1"/>
    <property type="match status" value="1"/>
</dbReference>
<feature type="compositionally biased region" description="Basic and acidic residues" evidence="7">
    <location>
        <begin position="451"/>
        <end position="468"/>
    </location>
</feature>
<protein>
    <submittedName>
        <fullName evidence="10">DEAD/DEAH box helicase</fullName>
    </submittedName>
</protein>
<gene>
    <name evidence="10" type="ORF">JKL49_06575</name>
</gene>
<dbReference type="InterPro" id="IPR012677">
    <property type="entry name" value="Nucleotide-bd_a/b_plait_sf"/>
</dbReference>
<dbReference type="InterPro" id="IPR000629">
    <property type="entry name" value="RNA-helicase_DEAD-box_CS"/>
</dbReference>
<dbReference type="Pfam" id="PF03880">
    <property type="entry name" value="DbpA"/>
    <property type="match status" value="1"/>
</dbReference>
<dbReference type="GO" id="GO:0003724">
    <property type="term" value="F:RNA helicase activity"/>
    <property type="evidence" value="ECO:0007669"/>
    <property type="project" value="UniProtKB-ARBA"/>
</dbReference>
<keyword evidence="11" id="KW-1185">Reference proteome</keyword>
<evidence type="ECO:0000256" key="2">
    <source>
        <dbReference type="ARBA" id="ARBA00022801"/>
    </source>
</evidence>
<dbReference type="GO" id="GO:0016787">
    <property type="term" value="F:hydrolase activity"/>
    <property type="evidence" value="ECO:0007669"/>
    <property type="project" value="UniProtKB-KW"/>
</dbReference>
<keyword evidence="1 6" id="KW-0547">Nucleotide-binding</keyword>
<dbReference type="Pfam" id="PF00270">
    <property type="entry name" value="DEAD"/>
    <property type="match status" value="1"/>
</dbReference>
<proteinExistence type="inferred from homology"/>
<comment type="similarity">
    <text evidence="5 6">Belongs to the DEAD box helicase family.</text>
</comment>
<dbReference type="InterPro" id="IPR005580">
    <property type="entry name" value="DbpA/CsdA_RNA-bd_dom"/>
</dbReference>
<evidence type="ECO:0000313" key="10">
    <source>
        <dbReference type="EMBL" id="MBR7619050.1"/>
    </source>
</evidence>
<dbReference type="CDD" id="cd12252">
    <property type="entry name" value="RRM_DbpA"/>
    <property type="match status" value="1"/>
</dbReference>
<dbReference type="InterPro" id="IPR001650">
    <property type="entry name" value="Helicase_C-like"/>
</dbReference>
<dbReference type="SMART" id="SM00490">
    <property type="entry name" value="HELICc"/>
    <property type="match status" value="1"/>
</dbReference>
<dbReference type="SMART" id="SM00487">
    <property type="entry name" value="DEXDc"/>
    <property type="match status" value="1"/>
</dbReference>
<evidence type="ECO:0000259" key="8">
    <source>
        <dbReference type="PROSITE" id="PS51192"/>
    </source>
</evidence>
<feature type="compositionally biased region" description="Basic and acidic residues" evidence="7">
    <location>
        <begin position="430"/>
        <end position="439"/>
    </location>
</feature>
<feature type="domain" description="Helicase C-terminal" evidence="9">
    <location>
        <begin position="233"/>
        <end position="381"/>
    </location>
</feature>
<dbReference type="InterPro" id="IPR027417">
    <property type="entry name" value="P-loop_NTPase"/>
</dbReference>
<dbReference type="GO" id="GO:0003676">
    <property type="term" value="F:nucleic acid binding"/>
    <property type="evidence" value="ECO:0007669"/>
    <property type="project" value="InterPro"/>
</dbReference>
<comment type="caution">
    <text evidence="10">The sequence shown here is derived from an EMBL/GenBank/DDBJ whole genome shotgun (WGS) entry which is preliminary data.</text>
</comment>
<feature type="compositionally biased region" description="Basic and acidic residues" evidence="7">
    <location>
        <begin position="582"/>
        <end position="598"/>
    </location>
</feature>
<dbReference type="PROSITE" id="PS00039">
    <property type="entry name" value="DEAD_ATP_HELICASE"/>
    <property type="match status" value="1"/>
</dbReference>
<feature type="compositionally biased region" description="Low complexity" evidence="7">
    <location>
        <begin position="649"/>
        <end position="660"/>
    </location>
</feature>
<dbReference type="GO" id="GO:0005524">
    <property type="term" value="F:ATP binding"/>
    <property type="evidence" value="ECO:0007669"/>
    <property type="project" value="UniProtKB-KW"/>
</dbReference>
<dbReference type="InterPro" id="IPR014001">
    <property type="entry name" value="Helicase_ATP-bd"/>
</dbReference>
<dbReference type="CDD" id="cd00268">
    <property type="entry name" value="DEADc"/>
    <property type="match status" value="1"/>
</dbReference>
<dbReference type="PANTHER" id="PTHR47959">
    <property type="entry name" value="ATP-DEPENDENT RNA HELICASE RHLE-RELATED"/>
    <property type="match status" value="1"/>
</dbReference>
<organism evidence="10 11">
    <name type="scientific">Phenylobacterium glaciei</name>
    <dbReference type="NCBI Taxonomy" id="2803784"/>
    <lineage>
        <taxon>Bacteria</taxon>
        <taxon>Pseudomonadati</taxon>
        <taxon>Pseudomonadota</taxon>
        <taxon>Alphaproteobacteria</taxon>
        <taxon>Caulobacterales</taxon>
        <taxon>Caulobacteraceae</taxon>
        <taxon>Phenylobacterium</taxon>
    </lineage>
</organism>
<dbReference type="Gene3D" id="3.40.50.300">
    <property type="entry name" value="P-loop containing nucleotide triphosphate hydrolases"/>
    <property type="match status" value="2"/>
</dbReference>
<evidence type="ECO:0000256" key="3">
    <source>
        <dbReference type="ARBA" id="ARBA00022806"/>
    </source>
</evidence>
<sequence length="673" mass="72496">MPFPPTHPALERALAAQGYAEPTPVQDAVLAEEAAGRDLLVSAQTGSGKTVAFGLAAGPTLLEGAEKFGPAGAPLALVIAPTRELAMQVSVELTWLYSQTGARVETCVGGMDPRREQRALANGVHIVVGTPGRLKDHLERGNLDLSALRVVVLDEADEMLDMGFREDLEEILDSAPAGRRTLLFSATIAREIAMLAKRYQTDALRIDTVNRHEPHGDIEYRAIRVAPNEVENGVVNVLRFFESPSALVFCNTREGVRHMHAALRERGFAVVGLSGELGQRERSDALQALRDGQARVCVATDVAARGLDLPDLGLVIHADLPVNKAGLLHRSGRTGRAGKKGVSVLLVSYTRRRKAEQLLASANIEAVWQGPPTPEMIRERDQTRLLEDPILTEPLAEEDMALAKLVLATRTPEEVAAALIRLHRSRLPAAEDLHTDPRDSLGPSSGPMPPRADRWSPDREGPVGRPERLDPNEVTWFRINVGRAKNADPKWLIPMICRLGHVTKPEIGSIKIFDQDTKFEIAKHAEAKFAAAVKATMNDEIKIEPTVAPASGQKTAPPRDAGGPPRGAPSSDGPARSFKTGPRPEYKGKSEGGYKGKNDGPPPRSEYKGKSDGPYKGPPKEGGGYKGKPENFKGPPKEGGGYKGKAETFKGPPKAGGFKKPFTKNKSNAGPKG</sequence>
<evidence type="ECO:0000313" key="11">
    <source>
        <dbReference type="Proteomes" id="UP000622580"/>
    </source>
</evidence>
<evidence type="ECO:0000256" key="5">
    <source>
        <dbReference type="ARBA" id="ARBA00038437"/>
    </source>
</evidence>
<dbReference type="Pfam" id="PF00271">
    <property type="entry name" value="Helicase_C"/>
    <property type="match status" value="1"/>
</dbReference>
<feature type="domain" description="Helicase ATP-binding" evidence="8">
    <location>
        <begin position="30"/>
        <end position="206"/>
    </location>
</feature>
<feature type="region of interest" description="Disordered" evidence="7">
    <location>
        <begin position="430"/>
        <end position="468"/>
    </location>
</feature>
<keyword evidence="2 6" id="KW-0378">Hydrolase</keyword>
<dbReference type="InterPro" id="IPR050079">
    <property type="entry name" value="DEAD_box_RNA_helicase"/>
</dbReference>
<dbReference type="Proteomes" id="UP000622580">
    <property type="component" value="Unassembled WGS sequence"/>
</dbReference>
<dbReference type="InterPro" id="IPR044742">
    <property type="entry name" value="DEAD/DEAH_RhlB"/>
</dbReference>
<evidence type="ECO:0000256" key="4">
    <source>
        <dbReference type="ARBA" id="ARBA00022840"/>
    </source>
</evidence>
<reference evidence="10" key="1">
    <citation type="submission" date="2021-04" db="EMBL/GenBank/DDBJ databases">
        <title>Draft genome assembly of strain Phenylobacterium sp. 20VBR1 using MiniION and Illumina platforms.</title>
        <authorList>
            <person name="Thomas F.A."/>
            <person name="Krishnan K.P."/>
            <person name="Sinha R.K."/>
        </authorList>
    </citation>
    <scope>NUCLEOTIDE SEQUENCE</scope>
    <source>
        <strain evidence="10">20VBR1</strain>
    </source>
</reference>
<dbReference type="PANTHER" id="PTHR47959:SF1">
    <property type="entry name" value="ATP-DEPENDENT RNA HELICASE DBPA"/>
    <property type="match status" value="1"/>
</dbReference>
<evidence type="ECO:0000256" key="7">
    <source>
        <dbReference type="SAM" id="MobiDB-lite"/>
    </source>
</evidence>
<dbReference type="InterPro" id="IPR011545">
    <property type="entry name" value="DEAD/DEAH_box_helicase_dom"/>
</dbReference>
<dbReference type="RefSeq" id="WP_215339163.1">
    <property type="nucleotide sequence ID" value="NZ_JAGSGD010000001.1"/>
</dbReference>
<accession>A0A941HVZ7</accession>
<keyword evidence="4 6" id="KW-0067">ATP-binding</keyword>
<feature type="compositionally biased region" description="Low complexity" evidence="7">
    <location>
        <begin position="556"/>
        <end position="575"/>
    </location>
</feature>
<dbReference type="PROSITE" id="PS51194">
    <property type="entry name" value="HELICASE_CTER"/>
    <property type="match status" value="1"/>
</dbReference>
<keyword evidence="3 6" id="KW-0347">Helicase</keyword>
<dbReference type="SUPFAM" id="SSF52540">
    <property type="entry name" value="P-loop containing nucleoside triphosphate hydrolases"/>
    <property type="match status" value="1"/>
</dbReference>
<dbReference type="EMBL" id="JAGSGD010000001">
    <property type="protein sequence ID" value="MBR7619050.1"/>
    <property type="molecule type" value="Genomic_DNA"/>
</dbReference>
<dbReference type="Gene3D" id="3.30.70.330">
    <property type="match status" value="1"/>
</dbReference>
<feature type="region of interest" description="Disordered" evidence="7">
    <location>
        <begin position="544"/>
        <end position="673"/>
    </location>
</feature>